<proteinExistence type="predicted"/>
<dbReference type="Gene3D" id="2.40.50.140">
    <property type="entry name" value="Nucleic acid-binding proteins"/>
    <property type="match status" value="1"/>
</dbReference>
<organism evidence="1 2">
    <name type="scientific">Stylosanthes scabra</name>
    <dbReference type="NCBI Taxonomy" id="79078"/>
    <lineage>
        <taxon>Eukaryota</taxon>
        <taxon>Viridiplantae</taxon>
        <taxon>Streptophyta</taxon>
        <taxon>Embryophyta</taxon>
        <taxon>Tracheophyta</taxon>
        <taxon>Spermatophyta</taxon>
        <taxon>Magnoliopsida</taxon>
        <taxon>eudicotyledons</taxon>
        <taxon>Gunneridae</taxon>
        <taxon>Pentapetalae</taxon>
        <taxon>rosids</taxon>
        <taxon>fabids</taxon>
        <taxon>Fabales</taxon>
        <taxon>Fabaceae</taxon>
        <taxon>Papilionoideae</taxon>
        <taxon>50 kb inversion clade</taxon>
        <taxon>dalbergioids sensu lato</taxon>
        <taxon>Dalbergieae</taxon>
        <taxon>Pterocarpus clade</taxon>
        <taxon>Stylosanthes</taxon>
    </lineage>
</organism>
<sequence>MTLVLWDREAMQLVGKTATEIIENSFNISSLQDDDDDADTYPKALDSVIDTKLLIEVAVSSRNINDYDGVFNVMRISDDEQLIAKFVHDAADLVDDE</sequence>
<dbReference type="InterPro" id="IPR012340">
    <property type="entry name" value="NA-bd_OB-fold"/>
</dbReference>
<name>A0ABU6SHX6_9FABA</name>
<dbReference type="Proteomes" id="UP001341840">
    <property type="component" value="Unassembled WGS sequence"/>
</dbReference>
<comment type="caution">
    <text evidence="1">The sequence shown here is derived from an EMBL/GenBank/DDBJ whole genome shotgun (WGS) entry which is preliminary data.</text>
</comment>
<evidence type="ECO:0000313" key="1">
    <source>
        <dbReference type="EMBL" id="MED6135996.1"/>
    </source>
</evidence>
<accession>A0ABU6SHX6</accession>
<protein>
    <submittedName>
        <fullName evidence="1">Uncharacterized protein</fullName>
    </submittedName>
</protein>
<dbReference type="EMBL" id="JASCZI010060786">
    <property type="protein sequence ID" value="MED6135996.1"/>
    <property type="molecule type" value="Genomic_DNA"/>
</dbReference>
<reference evidence="1 2" key="1">
    <citation type="journal article" date="2023" name="Plants (Basel)">
        <title>Bridging the Gap: Combining Genomics and Transcriptomics Approaches to Understand Stylosanthes scabra, an Orphan Legume from the Brazilian Caatinga.</title>
        <authorList>
            <person name="Ferreira-Neto J.R.C."/>
            <person name="da Silva M.D."/>
            <person name="Binneck E."/>
            <person name="de Melo N.F."/>
            <person name="da Silva R.H."/>
            <person name="de Melo A.L.T.M."/>
            <person name="Pandolfi V."/>
            <person name="Bustamante F.O."/>
            <person name="Brasileiro-Vidal A.C."/>
            <person name="Benko-Iseppon A.M."/>
        </authorList>
    </citation>
    <scope>NUCLEOTIDE SEQUENCE [LARGE SCALE GENOMIC DNA]</scope>
    <source>
        <tissue evidence="1">Leaves</tissue>
    </source>
</reference>
<gene>
    <name evidence="1" type="ORF">PIB30_051864</name>
</gene>
<keyword evidence="2" id="KW-1185">Reference proteome</keyword>
<evidence type="ECO:0000313" key="2">
    <source>
        <dbReference type="Proteomes" id="UP001341840"/>
    </source>
</evidence>